<evidence type="ECO:0000256" key="4">
    <source>
        <dbReference type="ARBA" id="ARBA00022839"/>
    </source>
</evidence>
<dbReference type="NCBIfam" id="TIGR00237">
    <property type="entry name" value="xseA"/>
    <property type="match status" value="1"/>
</dbReference>
<dbReference type="EMBL" id="SRMQ01000008">
    <property type="protein sequence ID" value="TGJ76077.1"/>
    <property type="molecule type" value="Genomic_DNA"/>
</dbReference>
<evidence type="ECO:0000259" key="8">
    <source>
        <dbReference type="Pfam" id="PF13742"/>
    </source>
</evidence>
<dbReference type="InterPro" id="IPR025824">
    <property type="entry name" value="OB-fold_nuc-bd_dom"/>
</dbReference>
<dbReference type="Pfam" id="PF13742">
    <property type="entry name" value="tRNA_anti_2"/>
    <property type="match status" value="1"/>
</dbReference>
<dbReference type="InterPro" id="IPR003753">
    <property type="entry name" value="Exonuc_VII_L"/>
</dbReference>
<evidence type="ECO:0000256" key="5">
    <source>
        <dbReference type="HAMAP-Rule" id="MF_00378"/>
    </source>
</evidence>
<dbReference type="CDD" id="cd04489">
    <property type="entry name" value="ExoVII_LU_OBF"/>
    <property type="match status" value="1"/>
</dbReference>
<evidence type="ECO:0000256" key="6">
    <source>
        <dbReference type="RuleBase" id="RU004355"/>
    </source>
</evidence>
<dbReference type="AlphaFoldDB" id="A0A4Z0XZU6"/>
<comment type="catalytic activity">
    <reaction evidence="5 6">
        <text>Exonucleolytic cleavage in either 5'- to 3'- or 3'- to 5'-direction to yield nucleoside 5'-phosphates.</text>
        <dbReference type="EC" id="3.1.11.6"/>
    </reaction>
</comment>
<gene>
    <name evidence="5 9" type="primary">xseA</name>
    <name evidence="9" type="ORF">CAGA_17980</name>
</gene>
<reference evidence="9 10" key="1">
    <citation type="submission" date="2019-04" db="EMBL/GenBank/DDBJ databases">
        <authorList>
            <person name="Poehlein A."/>
            <person name="Bengelsdorf F.R."/>
            <person name="Duerre P."/>
            <person name="Daniel R."/>
        </authorList>
    </citation>
    <scope>NUCLEOTIDE SEQUENCE [LARGE SCALE GENOMIC DNA]</scope>
    <source>
        <strain evidence="9 10">BS-1</strain>
    </source>
</reference>
<keyword evidence="10" id="KW-1185">Reference proteome</keyword>
<protein>
    <recommendedName>
        <fullName evidence="5">Exodeoxyribonuclease 7 large subunit</fullName>
        <ecNumber evidence="5">3.1.11.6</ecNumber>
    </recommendedName>
    <alternativeName>
        <fullName evidence="5">Exodeoxyribonuclease VII large subunit</fullName>
        <shortName evidence="5">Exonuclease VII large subunit</shortName>
    </alternativeName>
</protein>
<sequence>MLVSPTVLSVTQLNTYIKSLFEGDERLNHVFLSGEISNFTNHYKSGHLYLSLKDDRCVIRAVMFAQNARRLRFMPKDGMKVIVRGRVSVYEPSGQYQFYIEDMQPDGLGALNMAFEQLKAKLAAEGLFSAQRKKPLPRFPRRIGVITSPTGAAVHDITTILARRYPLAEIVFCPVLVQGEGAAPQLVDALERFNRLSCADVIIFGRGGGSLEDLWPFNEECVARAVAASKIPVISAVGHETDFTICDFVADLRAPTPSAAAELAVPDAAELKTFLSSCAARLKECMEHQIPDLRRKLAVLTSSYTFQRPQNRIEMERIRVDQLHERLLASIYQKAAEAKLELRTASGKLNALSPLATLSRGYSITYNHQQHIVSKIASVQEGERISVLLKDGKLHCLVESVEGKT</sequence>
<evidence type="ECO:0000313" key="9">
    <source>
        <dbReference type="EMBL" id="TGJ76077.1"/>
    </source>
</evidence>
<dbReference type="EC" id="3.1.11.6" evidence="5"/>
<accession>A0A4Z0XZU6</accession>
<dbReference type="GO" id="GO:0005737">
    <property type="term" value="C:cytoplasm"/>
    <property type="evidence" value="ECO:0007669"/>
    <property type="project" value="UniProtKB-SubCell"/>
</dbReference>
<feature type="domain" description="Exonuclease VII large subunit C-terminal" evidence="7">
    <location>
        <begin position="127"/>
        <end position="344"/>
    </location>
</feature>
<dbReference type="PANTHER" id="PTHR30008">
    <property type="entry name" value="EXODEOXYRIBONUCLEASE 7 LARGE SUBUNIT"/>
    <property type="match status" value="1"/>
</dbReference>
<proteinExistence type="inferred from homology"/>
<dbReference type="GO" id="GO:0006308">
    <property type="term" value="P:DNA catabolic process"/>
    <property type="evidence" value="ECO:0007669"/>
    <property type="project" value="UniProtKB-UniRule"/>
</dbReference>
<dbReference type="GO" id="GO:0008855">
    <property type="term" value="F:exodeoxyribonuclease VII activity"/>
    <property type="evidence" value="ECO:0007669"/>
    <property type="project" value="UniProtKB-UniRule"/>
</dbReference>
<dbReference type="GO" id="GO:0003676">
    <property type="term" value="F:nucleic acid binding"/>
    <property type="evidence" value="ECO:0007669"/>
    <property type="project" value="InterPro"/>
</dbReference>
<feature type="domain" description="OB-fold nucleic acid binding" evidence="8">
    <location>
        <begin position="8"/>
        <end position="104"/>
    </location>
</feature>
<evidence type="ECO:0000259" key="7">
    <source>
        <dbReference type="Pfam" id="PF02601"/>
    </source>
</evidence>
<dbReference type="RefSeq" id="WP_207669569.1">
    <property type="nucleotide sequence ID" value="NZ_JAJUFJ010000001.1"/>
</dbReference>
<dbReference type="GO" id="GO:0009318">
    <property type="term" value="C:exodeoxyribonuclease VII complex"/>
    <property type="evidence" value="ECO:0007669"/>
    <property type="project" value="UniProtKB-UniRule"/>
</dbReference>
<dbReference type="InterPro" id="IPR020579">
    <property type="entry name" value="Exonuc_VII_lsu_C"/>
</dbReference>
<comment type="similarity">
    <text evidence="5 6">Belongs to the XseA family.</text>
</comment>
<evidence type="ECO:0000256" key="1">
    <source>
        <dbReference type="ARBA" id="ARBA00022490"/>
    </source>
</evidence>
<organism evidence="9 10">
    <name type="scientific">Caproiciproducens galactitolivorans</name>
    <dbReference type="NCBI Taxonomy" id="642589"/>
    <lineage>
        <taxon>Bacteria</taxon>
        <taxon>Bacillati</taxon>
        <taxon>Bacillota</taxon>
        <taxon>Clostridia</taxon>
        <taxon>Eubacteriales</taxon>
        <taxon>Acutalibacteraceae</taxon>
        <taxon>Caproiciproducens</taxon>
    </lineage>
</organism>
<keyword evidence="2 5" id="KW-0540">Nuclease</keyword>
<comment type="caution">
    <text evidence="9">The sequence shown here is derived from an EMBL/GenBank/DDBJ whole genome shotgun (WGS) entry which is preliminary data.</text>
</comment>
<keyword evidence="4 5" id="KW-0269">Exonuclease</keyword>
<dbReference type="Proteomes" id="UP000297714">
    <property type="component" value="Unassembled WGS sequence"/>
</dbReference>
<evidence type="ECO:0000256" key="3">
    <source>
        <dbReference type="ARBA" id="ARBA00022801"/>
    </source>
</evidence>
<name>A0A4Z0XZU6_9FIRM</name>
<dbReference type="Pfam" id="PF02601">
    <property type="entry name" value="Exonuc_VII_L"/>
    <property type="match status" value="1"/>
</dbReference>
<comment type="subunit">
    <text evidence="5">Heterooligomer composed of large and small subunits.</text>
</comment>
<comment type="function">
    <text evidence="5">Bidirectionally degrades single-stranded DNA into large acid-insoluble oligonucleotides, which are then degraded further into small acid-soluble oligonucleotides.</text>
</comment>
<dbReference type="PANTHER" id="PTHR30008:SF0">
    <property type="entry name" value="EXODEOXYRIBONUCLEASE 7 LARGE SUBUNIT"/>
    <property type="match status" value="1"/>
</dbReference>
<keyword evidence="1 5" id="KW-0963">Cytoplasm</keyword>
<dbReference type="HAMAP" id="MF_00378">
    <property type="entry name" value="Exonuc_7_L"/>
    <property type="match status" value="1"/>
</dbReference>
<evidence type="ECO:0000313" key="10">
    <source>
        <dbReference type="Proteomes" id="UP000297714"/>
    </source>
</evidence>
<comment type="subcellular location">
    <subcellularLocation>
        <location evidence="5 6">Cytoplasm</location>
    </subcellularLocation>
</comment>
<evidence type="ECO:0000256" key="2">
    <source>
        <dbReference type="ARBA" id="ARBA00022722"/>
    </source>
</evidence>
<keyword evidence="3 5" id="KW-0378">Hydrolase</keyword>